<keyword evidence="3 6" id="KW-0812">Transmembrane</keyword>
<evidence type="ECO:0000256" key="5">
    <source>
        <dbReference type="ARBA" id="ARBA00023136"/>
    </source>
</evidence>
<evidence type="ECO:0000313" key="7">
    <source>
        <dbReference type="EMBL" id="KAF1987030.1"/>
    </source>
</evidence>
<dbReference type="GO" id="GO:0016020">
    <property type="term" value="C:membrane"/>
    <property type="evidence" value="ECO:0007669"/>
    <property type="project" value="UniProtKB-SubCell"/>
</dbReference>
<keyword evidence="4 6" id="KW-1133">Transmembrane helix</keyword>
<gene>
    <name evidence="7" type="ORF">K402DRAFT_403951</name>
</gene>
<dbReference type="InterPro" id="IPR036259">
    <property type="entry name" value="MFS_trans_sf"/>
</dbReference>
<sequence>MTCWYEKSEYGFRMDLFFSAATAAGAFGGLFARAITEMDGLGGLAGWAWIFIIEGALTVVIALAAFKIMQAFQASDLRCTDRVFMGYNAFCSMKPRNTGASNNACIITKWKI</sequence>
<evidence type="ECO:0000313" key="8">
    <source>
        <dbReference type="Proteomes" id="UP000800041"/>
    </source>
</evidence>
<protein>
    <recommendedName>
        <fullName evidence="9">Major facilitator superfamily (MFS) profile domain-containing protein</fullName>
    </recommendedName>
</protein>
<proteinExistence type="predicted"/>
<comment type="subcellular location">
    <subcellularLocation>
        <location evidence="1">Membrane</location>
        <topology evidence="1">Multi-pass membrane protein</topology>
    </subcellularLocation>
</comment>
<evidence type="ECO:0000256" key="2">
    <source>
        <dbReference type="ARBA" id="ARBA00022448"/>
    </source>
</evidence>
<evidence type="ECO:0008006" key="9">
    <source>
        <dbReference type="Google" id="ProtNLM"/>
    </source>
</evidence>
<accession>A0A6G1H1Y7</accession>
<dbReference type="SUPFAM" id="SSF103473">
    <property type="entry name" value="MFS general substrate transporter"/>
    <property type="match status" value="1"/>
</dbReference>
<dbReference type="PANTHER" id="PTHR43791">
    <property type="entry name" value="PERMEASE-RELATED"/>
    <property type="match status" value="1"/>
</dbReference>
<evidence type="ECO:0000256" key="1">
    <source>
        <dbReference type="ARBA" id="ARBA00004141"/>
    </source>
</evidence>
<name>A0A6G1H1Y7_9PEZI</name>
<dbReference type="AlphaFoldDB" id="A0A6G1H1Y7"/>
<organism evidence="7 8">
    <name type="scientific">Aulographum hederae CBS 113979</name>
    <dbReference type="NCBI Taxonomy" id="1176131"/>
    <lineage>
        <taxon>Eukaryota</taxon>
        <taxon>Fungi</taxon>
        <taxon>Dikarya</taxon>
        <taxon>Ascomycota</taxon>
        <taxon>Pezizomycotina</taxon>
        <taxon>Dothideomycetes</taxon>
        <taxon>Pleosporomycetidae</taxon>
        <taxon>Aulographales</taxon>
        <taxon>Aulographaceae</taxon>
    </lineage>
</organism>
<dbReference type="GO" id="GO:0022857">
    <property type="term" value="F:transmembrane transporter activity"/>
    <property type="evidence" value="ECO:0007669"/>
    <property type="project" value="TreeGrafter"/>
</dbReference>
<dbReference type="EMBL" id="ML977154">
    <property type="protein sequence ID" value="KAF1987030.1"/>
    <property type="molecule type" value="Genomic_DNA"/>
</dbReference>
<evidence type="ECO:0000256" key="6">
    <source>
        <dbReference type="SAM" id="Phobius"/>
    </source>
</evidence>
<feature type="transmembrane region" description="Helical" evidence="6">
    <location>
        <begin position="16"/>
        <end position="35"/>
    </location>
</feature>
<dbReference type="Gene3D" id="1.20.1250.20">
    <property type="entry name" value="MFS general substrate transporter like domains"/>
    <property type="match status" value="1"/>
</dbReference>
<keyword evidence="5 6" id="KW-0472">Membrane</keyword>
<evidence type="ECO:0000256" key="4">
    <source>
        <dbReference type="ARBA" id="ARBA00022989"/>
    </source>
</evidence>
<evidence type="ECO:0000256" key="3">
    <source>
        <dbReference type="ARBA" id="ARBA00022692"/>
    </source>
</evidence>
<feature type="transmembrane region" description="Helical" evidence="6">
    <location>
        <begin position="47"/>
        <end position="66"/>
    </location>
</feature>
<dbReference type="OrthoDB" id="2962993at2759"/>
<dbReference type="PANTHER" id="PTHR43791:SF19">
    <property type="entry name" value="TRANSPORTER, PUTATIVE (AFU_ORTHOLOGUE AFUA_1G01812)-RELATED"/>
    <property type="match status" value="1"/>
</dbReference>
<keyword evidence="2" id="KW-0813">Transport</keyword>
<keyword evidence="8" id="KW-1185">Reference proteome</keyword>
<reference evidence="7" key="1">
    <citation type="journal article" date="2020" name="Stud. Mycol.">
        <title>101 Dothideomycetes genomes: a test case for predicting lifestyles and emergence of pathogens.</title>
        <authorList>
            <person name="Haridas S."/>
            <person name="Albert R."/>
            <person name="Binder M."/>
            <person name="Bloem J."/>
            <person name="Labutti K."/>
            <person name="Salamov A."/>
            <person name="Andreopoulos B."/>
            <person name="Baker S."/>
            <person name="Barry K."/>
            <person name="Bills G."/>
            <person name="Bluhm B."/>
            <person name="Cannon C."/>
            <person name="Castanera R."/>
            <person name="Culley D."/>
            <person name="Daum C."/>
            <person name="Ezra D."/>
            <person name="Gonzalez J."/>
            <person name="Henrissat B."/>
            <person name="Kuo A."/>
            <person name="Liang C."/>
            <person name="Lipzen A."/>
            <person name="Lutzoni F."/>
            <person name="Magnuson J."/>
            <person name="Mondo S."/>
            <person name="Nolan M."/>
            <person name="Ohm R."/>
            <person name="Pangilinan J."/>
            <person name="Park H.-J."/>
            <person name="Ramirez L."/>
            <person name="Alfaro M."/>
            <person name="Sun H."/>
            <person name="Tritt A."/>
            <person name="Yoshinaga Y."/>
            <person name="Zwiers L.-H."/>
            <person name="Turgeon B."/>
            <person name="Goodwin S."/>
            <person name="Spatafora J."/>
            <person name="Crous P."/>
            <person name="Grigoriev I."/>
        </authorList>
    </citation>
    <scope>NUCLEOTIDE SEQUENCE</scope>
    <source>
        <strain evidence="7">CBS 113979</strain>
    </source>
</reference>
<dbReference type="Proteomes" id="UP000800041">
    <property type="component" value="Unassembled WGS sequence"/>
</dbReference>